<dbReference type="AlphaFoldDB" id="W4QB45"/>
<dbReference type="GO" id="GO:0005524">
    <property type="term" value="F:ATP binding"/>
    <property type="evidence" value="ECO:0007669"/>
    <property type="project" value="UniProtKB-UniRule"/>
</dbReference>
<protein>
    <recommendedName>
        <fullName evidence="1">5-oxoprolinase subunit A</fullName>
        <shortName evidence="1">5-OPase subunit A</shortName>
        <ecNumber evidence="1">3.5.2.9</ecNumber>
    </recommendedName>
    <alternativeName>
        <fullName evidence="1">5-oxoprolinase (ATP-hydrolyzing) subunit A</fullName>
    </alternativeName>
</protein>
<gene>
    <name evidence="1" type="primary">pxpA</name>
    <name evidence="2" type="ORF">JCM9152_225</name>
</gene>
<organism evidence="2 3">
    <name type="scientific">Halalkalibacter hemicellulosilyticusJCM 9152</name>
    <dbReference type="NCBI Taxonomy" id="1236971"/>
    <lineage>
        <taxon>Bacteria</taxon>
        <taxon>Bacillati</taxon>
        <taxon>Bacillota</taxon>
        <taxon>Bacilli</taxon>
        <taxon>Bacillales</taxon>
        <taxon>Bacillaceae</taxon>
        <taxon>Halalkalibacter</taxon>
    </lineage>
</organism>
<keyword evidence="1" id="KW-0378">Hydrolase</keyword>
<dbReference type="NCBIfam" id="NF003814">
    <property type="entry name" value="PRK05406.1-3"/>
    <property type="match status" value="1"/>
</dbReference>
<comment type="function">
    <text evidence="1">Catalyzes the cleavage of 5-oxoproline to form L-glutamate coupled to the hydrolysis of ATP to ADP and inorganic phosphate.</text>
</comment>
<evidence type="ECO:0000256" key="1">
    <source>
        <dbReference type="HAMAP-Rule" id="MF_00691"/>
    </source>
</evidence>
<keyword evidence="1" id="KW-0067">ATP-binding</keyword>
<accession>W4QB45</accession>
<dbReference type="Proteomes" id="UP000018895">
    <property type="component" value="Unassembled WGS sequence"/>
</dbReference>
<evidence type="ECO:0000313" key="2">
    <source>
        <dbReference type="EMBL" id="GAE28888.1"/>
    </source>
</evidence>
<dbReference type="SUPFAM" id="SSF88713">
    <property type="entry name" value="Glycoside hydrolase/deacetylase"/>
    <property type="match status" value="1"/>
</dbReference>
<dbReference type="Pfam" id="PF03746">
    <property type="entry name" value="LamB_YcsF"/>
    <property type="match status" value="1"/>
</dbReference>
<comment type="similarity">
    <text evidence="1">Belongs to the LamB/PxpA family.</text>
</comment>
<dbReference type="OrthoDB" id="9773478at2"/>
<dbReference type="InterPro" id="IPR011330">
    <property type="entry name" value="Glyco_hydro/deAcase_b/a-brl"/>
</dbReference>
<dbReference type="NCBIfam" id="NF003816">
    <property type="entry name" value="PRK05406.1-5"/>
    <property type="match status" value="1"/>
</dbReference>
<name>W4QB45_9BACI</name>
<dbReference type="EC" id="3.5.2.9" evidence="1"/>
<dbReference type="RefSeq" id="WP_035339878.1">
    <property type="nucleotide sequence ID" value="NZ_BAUU01000001.1"/>
</dbReference>
<evidence type="ECO:0000313" key="3">
    <source>
        <dbReference type="Proteomes" id="UP000018895"/>
    </source>
</evidence>
<proteinExistence type="inferred from homology"/>
<keyword evidence="3" id="KW-1185">Reference proteome</keyword>
<dbReference type="EMBL" id="BAUU01000001">
    <property type="protein sequence ID" value="GAE28888.1"/>
    <property type="molecule type" value="Genomic_DNA"/>
</dbReference>
<dbReference type="InterPro" id="IPR005501">
    <property type="entry name" value="LamB/YcsF/PxpA-like"/>
</dbReference>
<dbReference type="STRING" id="1236971.JCM9152_225"/>
<dbReference type="GO" id="GO:0017168">
    <property type="term" value="F:5-oxoprolinase (ATP-hydrolyzing) activity"/>
    <property type="evidence" value="ECO:0007669"/>
    <property type="project" value="UniProtKB-UniRule"/>
</dbReference>
<dbReference type="CDD" id="cd10787">
    <property type="entry name" value="LamB_YcsF_like"/>
    <property type="match status" value="1"/>
</dbReference>
<comment type="catalytic activity">
    <reaction evidence="1">
        <text>5-oxo-L-proline + ATP + 2 H2O = L-glutamate + ADP + phosphate + H(+)</text>
        <dbReference type="Rhea" id="RHEA:10348"/>
        <dbReference type="ChEBI" id="CHEBI:15377"/>
        <dbReference type="ChEBI" id="CHEBI:15378"/>
        <dbReference type="ChEBI" id="CHEBI:29985"/>
        <dbReference type="ChEBI" id="CHEBI:30616"/>
        <dbReference type="ChEBI" id="CHEBI:43474"/>
        <dbReference type="ChEBI" id="CHEBI:58402"/>
        <dbReference type="ChEBI" id="CHEBI:456216"/>
        <dbReference type="EC" id="3.5.2.9"/>
    </reaction>
</comment>
<sequence>MLTVDLNGDVGESFGVYKVGNDRLLMKEVTSVNIACGYHAGDHNTMAQTVKMAAEQGLEIGAHPGYQDLIGFGRRSIQTTPEDIYHMIVYQVSSLKGFCQLFQVPLKHVKPHGALYNEAAINREVADAIAQAVVDCDSSLILYGLAGSELIEAGQAKNLKVANEVFADRTYQGNGTLTPRHFGEKAIIQDEEVAVAQVLTMLKESKVLSIDGKWVPISADTVCIHGDNDEAVQFGRRLRHELEQEGITLAPVSSNS</sequence>
<dbReference type="GO" id="GO:0005975">
    <property type="term" value="P:carbohydrate metabolic process"/>
    <property type="evidence" value="ECO:0007669"/>
    <property type="project" value="InterPro"/>
</dbReference>
<comment type="subunit">
    <text evidence="1">Forms a complex composed of PxpA, PxpB and PxpC.</text>
</comment>
<dbReference type="PANTHER" id="PTHR30292">
    <property type="entry name" value="UNCHARACTERIZED PROTEIN YBGL-RELATED"/>
    <property type="match status" value="1"/>
</dbReference>
<dbReference type="HAMAP" id="MF_00691">
    <property type="entry name" value="PxpA"/>
    <property type="match status" value="1"/>
</dbReference>
<reference evidence="2" key="1">
    <citation type="journal article" date="2014" name="Genome Announc.">
        <title>Draft Genome Sequences of Three Alkaliphilic Bacillus Strains, Bacillus wakoensis JCM 9140T, Bacillus akibai JCM 9157T, and Bacillus hemicellulosilyticus JCM 9152T.</title>
        <authorList>
            <person name="Yuki M."/>
            <person name="Oshima K."/>
            <person name="Suda W."/>
            <person name="Oshida Y."/>
            <person name="Kitamura K."/>
            <person name="Iida T."/>
            <person name="Hattori M."/>
            <person name="Ohkuma M."/>
        </authorList>
    </citation>
    <scope>NUCLEOTIDE SEQUENCE [LARGE SCALE GENOMIC DNA]</scope>
    <source>
        <strain evidence="2">JCM 9152</strain>
    </source>
</reference>
<comment type="caution">
    <text evidence="2">The sequence shown here is derived from an EMBL/GenBank/DDBJ whole genome shotgun (WGS) entry which is preliminary data.</text>
</comment>
<keyword evidence="1" id="KW-0547">Nucleotide-binding</keyword>
<dbReference type="PANTHER" id="PTHR30292:SF0">
    <property type="entry name" value="5-OXOPROLINASE SUBUNIT A"/>
    <property type="match status" value="1"/>
</dbReference>
<dbReference type="Gene3D" id="3.20.20.370">
    <property type="entry name" value="Glycoside hydrolase/deacetylase"/>
    <property type="match status" value="1"/>
</dbReference>